<dbReference type="Proteomes" id="UP000596661">
    <property type="component" value="Chromosome 7"/>
</dbReference>
<dbReference type="PANTHER" id="PTHR33116:SF86">
    <property type="entry name" value="REVERSE TRANSCRIPTASE DOMAIN-CONTAINING PROTEIN"/>
    <property type="match status" value="1"/>
</dbReference>
<organism evidence="1 2">
    <name type="scientific">Cannabis sativa</name>
    <name type="common">Hemp</name>
    <name type="synonym">Marijuana</name>
    <dbReference type="NCBI Taxonomy" id="3483"/>
    <lineage>
        <taxon>Eukaryota</taxon>
        <taxon>Viridiplantae</taxon>
        <taxon>Streptophyta</taxon>
        <taxon>Embryophyta</taxon>
        <taxon>Tracheophyta</taxon>
        <taxon>Spermatophyta</taxon>
        <taxon>Magnoliopsida</taxon>
        <taxon>eudicotyledons</taxon>
        <taxon>Gunneridae</taxon>
        <taxon>Pentapetalae</taxon>
        <taxon>rosids</taxon>
        <taxon>fabids</taxon>
        <taxon>Rosales</taxon>
        <taxon>Cannabaceae</taxon>
        <taxon>Cannabis</taxon>
    </lineage>
</organism>
<sequence length="239" mass="27021">MENFWWKTKSSKGRGITWMTWDQLASSKEDGGMGFRHLHDFNLAMLAKQDWRLLCNPNSLVGRLFKAKYFPNSNFLSAYLGYNPSFVWRSIWGAQDLVRSGATRIIGDGATTNITGHPWLPHSSNRHAENRTGLFTVRSAYLLLQQQRPKIQGSNNSGFWRKLWHLKIPPKSSALCANFIRNPPLMHCCIVALLKPAGMFSVPLDSSSKLICFQGGHHTAEVVEALGIKEALSWIKNHN</sequence>
<proteinExistence type="predicted"/>
<dbReference type="Gramene" id="evm.model.07.777">
    <property type="protein sequence ID" value="cds.evm.model.07.777"/>
    <property type="gene ID" value="evm.TU.07.777"/>
</dbReference>
<evidence type="ECO:0000313" key="1">
    <source>
        <dbReference type="EnsemblPlants" id="cds.evm.model.07.777"/>
    </source>
</evidence>
<reference evidence="1" key="1">
    <citation type="submission" date="2018-11" db="EMBL/GenBank/DDBJ databases">
        <authorList>
            <person name="Grassa J C."/>
        </authorList>
    </citation>
    <scope>NUCLEOTIDE SEQUENCE [LARGE SCALE GENOMIC DNA]</scope>
</reference>
<accession>A0A803Q6D5</accession>
<dbReference type="EnsemblPlants" id="evm.model.07.777">
    <property type="protein sequence ID" value="cds.evm.model.07.777"/>
    <property type="gene ID" value="evm.TU.07.777"/>
</dbReference>
<protein>
    <submittedName>
        <fullName evidence="1">Uncharacterized protein</fullName>
    </submittedName>
</protein>
<reference evidence="1" key="2">
    <citation type="submission" date="2021-03" db="UniProtKB">
        <authorList>
            <consortium name="EnsemblPlants"/>
        </authorList>
    </citation>
    <scope>IDENTIFICATION</scope>
</reference>
<name>A0A803Q6D5_CANSA</name>
<keyword evidence="2" id="KW-1185">Reference proteome</keyword>
<evidence type="ECO:0000313" key="2">
    <source>
        <dbReference type="Proteomes" id="UP000596661"/>
    </source>
</evidence>
<dbReference type="AlphaFoldDB" id="A0A803Q6D5"/>
<dbReference type="PANTHER" id="PTHR33116">
    <property type="entry name" value="REVERSE TRANSCRIPTASE ZINC-BINDING DOMAIN-CONTAINING PROTEIN-RELATED-RELATED"/>
    <property type="match status" value="1"/>
</dbReference>
<dbReference type="EMBL" id="UZAU01000648">
    <property type="status" value="NOT_ANNOTATED_CDS"/>
    <property type="molecule type" value="Genomic_DNA"/>
</dbReference>